<dbReference type="Pfam" id="PF00462">
    <property type="entry name" value="Glutaredoxin"/>
    <property type="match status" value="3"/>
</dbReference>
<dbReference type="InterPro" id="IPR004480">
    <property type="entry name" value="Monothiol_GRX-rel"/>
</dbReference>
<dbReference type="PANTHER" id="PTHR10293">
    <property type="entry name" value="GLUTAREDOXIN FAMILY MEMBER"/>
    <property type="match status" value="1"/>
</dbReference>
<gene>
    <name evidence="6" type="ORF">Fmac_005315</name>
</gene>
<proteinExistence type="inferred from homology"/>
<name>A0ABD1NA23_9FABA</name>
<dbReference type="Proteomes" id="UP001603857">
    <property type="component" value="Unassembled WGS sequence"/>
</dbReference>
<organism evidence="6 7">
    <name type="scientific">Flemingia macrophylla</name>
    <dbReference type="NCBI Taxonomy" id="520843"/>
    <lineage>
        <taxon>Eukaryota</taxon>
        <taxon>Viridiplantae</taxon>
        <taxon>Streptophyta</taxon>
        <taxon>Embryophyta</taxon>
        <taxon>Tracheophyta</taxon>
        <taxon>Spermatophyta</taxon>
        <taxon>Magnoliopsida</taxon>
        <taxon>eudicotyledons</taxon>
        <taxon>Gunneridae</taxon>
        <taxon>Pentapetalae</taxon>
        <taxon>rosids</taxon>
        <taxon>fabids</taxon>
        <taxon>Fabales</taxon>
        <taxon>Fabaceae</taxon>
        <taxon>Papilionoideae</taxon>
        <taxon>50 kb inversion clade</taxon>
        <taxon>NPAAA clade</taxon>
        <taxon>indigoferoid/millettioid clade</taxon>
        <taxon>Phaseoleae</taxon>
        <taxon>Flemingia</taxon>
    </lineage>
</organism>
<dbReference type="InterPro" id="IPR036249">
    <property type="entry name" value="Thioredoxin-like_sf"/>
</dbReference>
<evidence type="ECO:0000256" key="3">
    <source>
        <dbReference type="ARBA" id="ARBA00023004"/>
    </source>
</evidence>
<dbReference type="SUPFAM" id="SSF52833">
    <property type="entry name" value="Thioredoxin-like"/>
    <property type="match status" value="4"/>
</dbReference>
<keyword evidence="2" id="KW-0479">Metal-binding</keyword>
<dbReference type="FunFam" id="3.40.30.10:FF:000092">
    <property type="entry name" value="Monothiol glutaredoxin"/>
    <property type="match status" value="1"/>
</dbReference>
<dbReference type="InterPro" id="IPR002109">
    <property type="entry name" value="Glutaredoxin"/>
</dbReference>
<dbReference type="PANTHER" id="PTHR10293:SF73">
    <property type="entry name" value="GLUTAREDOXIN-3"/>
    <property type="match status" value="1"/>
</dbReference>
<dbReference type="InterPro" id="IPR033658">
    <property type="entry name" value="GRX_PICOT-like"/>
</dbReference>
<comment type="caution">
    <text evidence="6">The sequence shown here is derived from an EMBL/GenBank/DDBJ whole genome shotgun (WGS) entry which is preliminary data.</text>
</comment>
<evidence type="ECO:0000256" key="1">
    <source>
        <dbReference type="ARBA" id="ARBA00008983"/>
    </source>
</evidence>
<sequence length="490" mass="54109">MGGSVRNVKSKGEIDEVVGSGFPVILHFWASWCEASNHMDQLFSHLSIDFPNAHFLRVEAEEQPVISEAYSVSAVPFFAFCKDGKTVDTLEGADPSSLANKVAKVAGSINTGESASPASLGMAAGPTVLETVQELAKDNDSSKEKIHVQPGLSAPVRKRLQQLVEAHPVMLFMKGTPEEPKCGFSRKVVDVLKLEKVEFGSFNVLSDLEMREALKKFSNWPTFPQLFCKGELLGGCDITLAMHESGELKEVFKDHGIDTVDESKEKELGEAKGGITKSTDLSTTLTSRLESLINSSAVMLFMKGKPDEPNCGFSRKVVDILRQENVHFESFDILSDEEVRQGLKVYSNWSSYPQLYIKGELIGGSDIVLEMQKSGQLENILHEKGILPAETLQDRLKKLIASAPVMLFMKGTPDAPRCGFSSRIVDSLRQEGVSFQSFDILSDEEVRQGLKVYSNWPTYPQLYYKSELIGGHDIVMELRNNGELKSTLSE</sequence>
<dbReference type="FunFam" id="3.40.30.10:FF:000012">
    <property type="entry name" value="Monothiol glutaredoxin"/>
    <property type="match status" value="3"/>
</dbReference>
<reference evidence="6 7" key="1">
    <citation type="submission" date="2024-08" db="EMBL/GenBank/DDBJ databases">
        <title>Insights into the chromosomal genome structure of Flemingia macrophylla.</title>
        <authorList>
            <person name="Ding Y."/>
            <person name="Zhao Y."/>
            <person name="Bi W."/>
            <person name="Wu M."/>
            <person name="Zhao G."/>
            <person name="Gong Y."/>
            <person name="Li W."/>
            <person name="Zhang P."/>
        </authorList>
    </citation>
    <scope>NUCLEOTIDE SEQUENCE [LARGE SCALE GENOMIC DNA]</scope>
    <source>
        <strain evidence="6">DYQJB</strain>
        <tissue evidence="6">Leaf</tissue>
    </source>
</reference>
<accession>A0ABD1NA23</accession>
<dbReference type="GO" id="GO:0046872">
    <property type="term" value="F:metal ion binding"/>
    <property type="evidence" value="ECO:0007669"/>
    <property type="project" value="UniProtKB-KW"/>
</dbReference>
<keyword evidence="4" id="KW-0411">Iron-sulfur</keyword>
<comment type="similarity">
    <text evidence="1">Belongs to the glutaredoxin family. CGFS subfamily.</text>
</comment>
<evidence type="ECO:0000256" key="4">
    <source>
        <dbReference type="ARBA" id="ARBA00023014"/>
    </source>
</evidence>
<dbReference type="Pfam" id="PF00085">
    <property type="entry name" value="Thioredoxin"/>
    <property type="match status" value="1"/>
</dbReference>
<dbReference type="AlphaFoldDB" id="A0ABD1NA23"/>
<dbReference type="PROSITE" id="PS51352">
    <property type="entry name" value="THIOREDOXIN_2"/>
    <property type="match status" value="1"/>
</dbReference>
<evidence type="ECO:0000259" key="5">
    <source>
        <dbReference type="PROSITE" id="PS51352"/>
    </source>
</evidence>
<keyword evidence="3" id="KW-0408">Iron</keyword>
<dbReference type="NCBIfam" id="TIGR00365">
    <property type="entry name" value="Grx4 family monothiol glutaredoxin"/>
    <property type="match status" value="3"/>
</dbReference>
<dbReference type="PROSITE" id="PS51354">
    <property type="entry name" value="GLUTAREDOXIN_2"/>
    <property type="match status" value="3"/>
</dbReference>
<protein>
    <recommendedName>
        <fullName evidence="5">Thioredoxin domain-containing protein</fullName>
    </recommendedName>
</protein>
<evidence type="ECO:0000313" key="6">
    <source>
        <dbReference type="EMBL" id="KAL2344030.1"/>
    </source>
</evidence>
<dbReference type="CDD" id="cd02984">
    <property type="entry name" value="TRX_PICOT"/>
    <property type="match status" value="1"/>
</dbReference>
<dbReference type="EMBL" id="JBGMDY010000002">
    <property type="protein sequence ID" value="KAL2344030.1"/>
    <property type="molecule type" value="Genomic_DNA"/>
</dbReference>
<dbReference type="Gene3D" id="3.40.30.10">
    <property type="entry name" value="Glutaredoxin"/>
    <property type="match status" value="4"/>
</dbReference>
<feature type="domain" description="Thioredoxin" evidence="5">
    <location>
        <begin position="1"/>
        <end position="107"/>
    </location>
</feature>
<dbReference type="CDD" id="cd03028">
    <property type="entry name" value="GRX_PICOT_like"/>
    <property type="match status" value="3"/>
</dbReference>
<evidence type="ECO:0000256" key="2">
    <source>
        <dbReference type="ARBA" id="ARBA00022723"/>
    </source>
</evidence>
<evidence type="ECO:0000313" key="7">
    <source>
        <dbReference type="Proteomes" id="UP001603857"/>
    </source>
</evidence>
<keyword evidence="7" id="KW-1185">Reference proteome</keyword>
<dbReference type="GO" id="GO:0051536">
    <property type="term" value="F:iron-sulfur cluster binding"/>
    <property type="evidence" value="ECO:0007669"/>
    <property type="project" value="UniProtKB-KW"/>
</dbReference>
<dbReference type="InterPro" id="IPR013766">
    <property type="entry name" value="Thioredoxin_domain"/>
</dbReference>